<organism evidence="1 2">
    <name type="scientific">Planomonospora parontospora</name>
    <dbReference type="NCBI Taxonomy" id="58119"/>
    <lineage>
        <taxon>Bacteria</taxon>
        <taxon>Bacillati</taxon>
        <taxon>Actinomycetota</taxon>
        <taxon>Actinomycetes</taxon>
        <taxon>Streptosporangiales</taxon>
        <taxon>Streptosporangiaceae</taxon>
        <taxon>Planomonospora</taxon>
    </lineage>
</organism>
<name>A0AA37F886_9ACTN</name>
<accession>A0AA37F886</accession>
<evidence type="ECO:0000313" key="2">
    <source>
        <dbReference type="Proteomes" id="UP000627984"/>
    </source>
</evidence>
<evidence type="ECO:0008006" key="3">
    <source>
        <dbReference type="Google" id="ProtNLM"/>
    </source>
</evidence>
<dbReference type="EMBL" id="BMQD01000048">
    <property type="protein sequence ID" value="GGK99407.1"/>
    <property type="molecule type" value="Genomic_DNA"/>
</dbReference>
<dbReference type="Proteomes" id="UP000627984">
    <property type="component" value="Unassembled WGS sequence"/>
</dbReference>
<reference evidence="1" key="1">
    <citation type="journal article" date="2014" name="Int. J. Syst. Evol. Microbiol.">
        <title>Complete genome sequence of Corynebacterium casei LMG S-19264T (=DSM 44701T), isolated from a smear-ripened cheese.</title>
        <authorList>
            <consortium name="US DOE Joint Genome Institute (JGI-PGF)"/>
            <person name="Walter F."/>
            <person name="Albersmeier A."/>
            <person name="Kalinowski J."/>
            <person name="Ruckert C."/>
        </authorList>
    </citation>
    <scope>NUCLEOTIDE SEQUENCE</scope>
    <source>
        <strain evidence="1">JCM 3093</strain>
    </source>
</reference>
<gene>
    <name evidence="1" type="ORF">GCM10010126_68740</name>
</gene>
<reference evidence="1" key="2">
    <citation type="submission" date="2022-09" db="EMBL/GenBank/DDBJ databases">
        <authorList>
            <person name="Sun Q."/>
            <person name="Ohkuma M."/>
        </authorList>
    </citation>
    <scope>NUCLEOTIDE SEQUENCE</scope>
    <source>
        <strain evidence="1">JCM 3093</strain>
    </source>
</reference>
<evidence type="ECO:0000313" key="1">
    <source>
        <dbReference type="EMBL" id="GGK99407.1"/>
    </source>
</evidence>
<proteinExistence type="predicted"/>
<dbReference type="AlphaFoldDB" id="A0AA37F886"/>
<protein>
    <recommendedName>
        <fullName evidence="3">ParA family protein</fullName>
    </recommendedName>
</protein>
<comment type="caution">
    <text evidence="1">The sequence shown here is derived from an EMBL/GenBank/DDBJ whole genome shotgun (WGS) entry which is preliminary data.</text>
</comment>
<dbReference type="RefSeq" id="WP_377300278.1">
    <property type="nucleotide sequence ID" value="NZ_JBHSVA010000005.1"/>
</dbReference>
<dbReference type="InterPro" id="IPR027417">
    <property type="entry name" value="P-loop_NTPase"/>
</dbReference>
<dbReference type="SUPFAM" id="SSF52540">
    <property type="entry name" value="P-loop containing nucleoside triphosphate hydrolases"/>
    <property type="match status" value="1"/>
</dbReference>
<sequence>MLPCSYVCLRPGIIPFMQHAPNPAGAGHVDITTVLAYKGGVGKSLLAYELAYLLDAVLIDLDWDRGGVTRQWGYRHEDRMRAPLLDAIDKGRTPVPLQGYRKPLLVPSHPDLATNQPAADVMADCLEQWARAWGRPVVVDTHPGGGPTTYGAASAARVVVSPAVLATRELEATEGMLEELADYPLLMVPNKVPRVPPAAELNRLSRMVTKANVPVAPPVSYYSWLERRKIRIAVTSYDPVPARVQPLNDELRVVAEAVKSYARAA</sequence>
<dbReference type="Gene3D" id="3.40.50.300">
    <property type="entry name" value="P-loop containing nucleotide triphosphate hydrolases"/>
    <property type="match status" value="1"/>
</dbReference>